<organism evidence="2">
    <name type="scientific">marine metagenome</name>
    <dbReference type="NCBI Taxonomy" id="408172"/>
    <lineage>
        <taxon>unclassified sequences</taxon>
        <taxon>metagenomes</taxon>
        <taxon>ecological metagenomes</taxon>
    </lineage>
</organism>
<proteinExistence type="predicted"/>
<dbReference type="AlphaFoldDB" id="A0A382RB49"/>
<sequence>VDGQVPSINMDDEISSKNQRKPTQPQREWLERGLSEPGGKLPLFDYRGQKISSRTVESCIKYGWAEPWFENPIKPDWQVCKITNMGKNILKESR</sequence>
<protein>
    <submittedName>
        <fullName evidence="2">Uncharacterized protein</fullName>
    </submittedName>
</protein>
<evidence type="ECO:0000256" key="1">
    <source>
        <dbReference type="SAM" id="MobiDB-lite"/>
    </source>
</evidence>
<feature type="region of interest" description="Disordered" evidence="1">
    <location>
        <begin position="1"/>
        <end position="35"/>
    </location>
</feature>
<dbReference type="EMBL" id="UINC01119739">
    <property type="protein sequence ID" value="SVC93791.1"/>
    <property type="molecule type" value="Genomic_DNA"/>
</dbReference>
<gene>
    <name evidence="2" type="ORF">METZ01_LOCUS346645</name>
</gene>
<reference evidence="2" key="1">
    <citation type="submission" date="2018-05" db="EMBL/GenBank/DDBJ databases">
        <authorList>
            <person name="Lanie J.A."/>
            <person name="Ng W.-L."/>
            <person name="Kazmierczak K.M."/>
            <person name="Andrzejewski T.M."/>
            <person name="Davidsen T.M."/>
            <person name="Wayne K.J."/>
            <person name="Tettelin H."/>
            <person name="Glass J.I."/>
            <person name="Rusch D."/>
            <person name="Podicherti R."/>
            <person name="Tsui H.-C.T."/>
            <person name="Winkler M.E."/>
        </authorList>
    </citation>
    <scope>NUCLEOTIDE SEQUENCE</scope>
</reference>
<feature type="non-terminal residue" evidence="2">
    <location>
        <position position="1"/>
    </location>
</feature>
<accession>A0A382RB49</accession>
<name>A0A382RB49_9ZZZZ</name>
<evidence type="ECO:0000313" key="2">
    <source>
        <dbReference type="EMBL" id="SVC93791.1"/>
    </source>
</evidence>